<dbReference type="Proteomes" id="UP000309848">
    <property type="component" value="Unassembled WGS sequence"/>
</dbReference>
<accession>A0A4S1WRC1</accession>
<keyword evidence="1" id="KW-1133">Transmembrane helix</keyword>
<evidence type="ECO:0000313" key="3">
    <source>
        <dbReference type="Proteomes" id="UP000309848"/>
    </source>
</evidence>
<sequence>MSYADRDRSISRRLVGFAVFVVAIPIMAILLAIFVILKLLVLPFERPSHRSAEEVARDLRGFVDGTGGEWDFDDLTSIPLADPRLESIRERASAAFPGTDDAEWLSLAEEAEAIAAADRANLIGLLRQALGGDISGAMIDEALPYPRSLGDRETKAYAALSRWADDDDVRARNLGYTERQRAALAEQLALLSAHPAP</sequence>
<proteinExistence type="predicted"/>
<evidence type="ECO:0000313" key="2">
    <source>
        <dbReference type="EMBL" id="TGX44550.1"/>
    </source>
</evidence>
<name>A0A4S1WRC1_9SPHN</name>
<dbReference type="OrthoDB" id="7572448at2"/>
<dbReference type="EMBL" id="SRXU01000002">
    <property type="protein sequence ID" value="TGX44550.1"/>
    <property type="molecule type" value="Genomic_DNA"/>
</dbReference>
<protein>
    <submittedName>
        <fullName evidence="2">Uncharacterized protein</fullName>
    </submittedName>
</protein>
<keyword evidence="1" id="KW-0812">Transmembrane</keyword>
<keyword evidence="3" id="KW-1185">Reference proteome</keyword>
<dbReference type="AlphaFoldDB" id="A0A4S1WRC1"/>
<feature type="transmembrane region" description="Helical" evidence="1">
    <location>
        <begin position="15"/>
        <end position="41"/>
    </location>
</feature>
<reference evidence="2 3" key="1">
    <citation type="submission" date="2019-04" db="EMBL/GenBank/DDBJ databases">
        <title>Sphingomonas psychrotolerans sp. nov., isolated from soil in the Tianshan Mountains, Xinjiang, China.</title>
        <authorList>
            <person name="Luo Y."/>
            <person name="Sheng H."/>
        </authorList>
    </citation>
    <scope>NUCLEOTIDE SEQUENCE [LARGE SCALE GENOMIC DNA]</scope>
    <source>
        <strain evidence="2 3">KIS18-15</strain>
    </source>
</reference>
<evidence type="ECO:0000256" key="1">
    <source>
        <dbReference type="SAM" id="Phobius"/>
    </source>
</evidence>
<organism evidence="2 3">
    <name type="scientific">Sphingomonas naasensis</name>
    <dbReference type="NCBI Taxonomy" id="1344951"/>
    <lineage>
        <taxon>Bacteria</taxon>
        <taxon>Pseudomonadati</taxon>
        <taxon>Pseudomonadota</taxon>
        <taxon>Alphaproteobacteria</taxon>
        <taxon>Sphingomonadales</taxon>
        <taxon>Sphingomonadaceae</taxon>
        <taxon>Sphingomonas</taxon>
    </lineage>
</organism>
<dbReference type="RefSeq" id="WP_135983564.1">
    <property type="nucleotide sequence ID" value="NZ_JAASQM010000002.1"/>
</dbReference>
<comment type="caution">
    <text evidence="2">The sequence shown here is derived from an EMBL/GenBank/DDBJ whole genome shotgun (WGS) entry which is preliminary data.</text>
</comment>
<gene>
    <name evidence="2" type="ORF">E5A74_07165</name>
</gene>
<keyword evidence="1" id="KW-0472">Membrane</keyword>